<keyword evidence="2" id="KW-1185">Reference proteome</keyword>
<dbReference type="Proteomes" id="UP000192578">
    <property type="component" value="Unassembled WGS sequence"/>
</dbReference>
<accession>A0A1W0WE35</accession>
<sequence>MAEYIGKGPNKNYFGDRPMMVQGKMMNERERLATEMTMEERAWREKCSSIRFNASTDSLIELNKKLQPIVGPHTAYLGRRIIPNGILAYLVVLGIWYNIKYHESTWERFGGWAHKFGKPVIYSGDPGWPEPISVSHRMHASRGFHHRGDIFQDLKIDGTSSTTSRG</sequence>
<organism evidence="1 2">
    <name type="scientific">Hypsibius exemplaris</name>
    <name type="common">Freshwater tardigrade</name>
    <dbReference type="NCBI Taxonomy" id="2072580"/>
    <lineage>
        <taxon>Eukaryota</taxon>
        <taxon>Metazoa</taxon>
        <taxon>Ecdysozoa</taxon>
        <taxon>Tardigrada</taxon>
        <taxon>Eutardigrada</taxon>
        <taxon>Parachela</taxon>
        <taxon>Hypsibioidea</taxon>
        <taxon>Hypsibiidae</taxon>
        <taxon>Hypsibius</taxon>
    </lineage>
</organism>
<proteinExistence type="predicted"/>
<dbReference type="OrthoDB" id="5824032at2759"/>
<protein>
    <recommendedName>
        <fullName evidence="3">NADH dehydrogenase [ubiquinone] 1 beta subcomplex subunit 6</fullName>
    </recommendedName>
</protein>
<evidence type="ECO:0008006" key="3">
    <source>
        <dbReference type="Google" id="ProtNLM"/>
    </source>
</evidence>
<name>A0A1W0WE35_HYPEX</name>
<reference evidence="2" key="1">
    <citation type="submission" date="2017-01" db="EMBL/GenBank/DDBJ databases">
        <title>Comparative genomics of anhydrobiosis in the tardigrade Hypsibius dujardini.</title>
        <authorList>
            <person name="Yoshida Y."/>
            <person name="Koutsovoulos G."/>
            <person name="Laetsch D."/>
            <person name="Stevens L."/>
            <person name="Kumar S."/>
            <person name="Horikawa D."/>
            <person name="Ishino K."/>
            <person name="Komine S."/>
            <person name="Tomita M."/>
            <person name="Blaxter M."/>
            <person name="Arakawa K."/>
        </authorList>
    </citation>
    <scope>NUCLEOTIDE SEQUENCE [LARGE SCALE GENOMIC DNA]</scope>
    <source>
        <strain evidence="2">Z151</strain>
    </source>
</reference>
<dbReference type="AlphaFoldDB" id="A0A1W0WE35"/>
<dbReference type="EMBL" id="MTYJ01000123">
    <property type="protein sequence ID" value="OQV13432.1"/>
    <property type="molecule type" value="Genomic_DNA"/>
</dbReference>
<comment type="caution">
    <text evidence="1">The sequence shown here is derived from an EMBL/GenBank/DDBJ whole genome shotgun (WGS) entry which is preliminary data.</text>
</comment>
<dbReference type="PANTHER" id="PTHR21106">
    <property type="entry name" value="NADH DEHYDROGENASE [UBIQUINONE] 1 BETA SUBCOMPLEX SUBUNIT 6"/>
    <property type="match status" value="1"/>
</dbReference>
<evidence type="ECO:0000313" key="2">
    <source>
        <dbReference type="Proteomes" id="UP000192578"/>
    </source>
</evidence>
<gene>
    <name evidence="1" type="ORF">BV898_12286</name>
</gene>
<evidence type="ECO:0000313" key="1">
    <source>
        <dbReference type="EMBL" id="OQV13432.1"/>
    </source>
</evidence>
<dbReference type="PANTHER" id="PTHR21106:SF2">
    <property type="entry name" value="NADH DEHYDROGENASE [UBIQUINONE] 1 BETA SUBCOMPLEX SUBUNIT 6"/>
    <property type="match status" value="1"/>
</dbReference>